<keyword evidence="3" id="KW-1185">Reference proteome</keyword>
<accession>A0A853ALM9</accession>
<evidence type="ECO:0000256" key="1">
    <source>
        <dbReference type="SAM" id="SignalP"/>
    </source>
</evidence>
<dbReference type="Proteomes" id="UP000587002">
    <property type="component" value="Unassembled WGS sequence"/>
</dbReference>
<dbReference type="AlphaFoldDB" id="A0A853ALM9"/>
<dbReference type="PROSITE" id="PS51318">
    <property type="entry name" value="TAT"/>
    <property type="match status" value="1"/>
</dbReference>
<dbReference type="EMBL" id="JACCFJ010000001">
    <property type="protein sequence ID" value="NYI85662.1"/>
    <property type="molecule type" value="Genomic_DNA"/>
</dbReference>
<comment type="caution">
    <text evidence="2">The sequence shown here is derived from an EMBL/GenBank/DDBJ whole genome shotgun (WGS) entry which is preliminary data.</text>
</comment>
<proteinExistence type="predicted"/>
<sequence length="94" mass="9590">MSRTLWRRAATGLGALVAAAAVPLVVTTPAAHAEVEHCVTYLVHQGYVVGEQSLAACNAASDGSAIGRQSCYLTLTGLGVGYEHADTACDVASD</sequence>
<feature type="signal peptide" evidence="1">
    <location>
        <begin position="1"/>
        <end position="33"/>
    </location>
</feature>
<feature type="chain" id="PRO_5032604123" description="Secreted protein" evidence="1">
    <location>
        <begin position="34"/>
        <end position="94"/>
    </location>
</feature>
<dbReference type="RefSeq" id="WP_179723533.1">
    <property type="nucleotide sequence ID" value="NZ_BAABFH010000001.1"/>
</dbReference>
<name>A0A853ALM9_9PSEU</name>
<evidence type="ECO:0000313" key="3">
    <source>
        <dbReference type="Proteomes" id="UP000587002"/>
    </source>
</evidence>
<keyword evidence="1" id="KW-0732">Signal</keyword>
<organism evidence="2 3">
    <name type="scientific">Saccharopolyspora hordei</name>
    <dbReference type="NCBI Taxonomy" id="1838"/>
    <lineage>
        <taxon>Bacteria</taxon>
        <taxon>Bacillati</taxon>
        <taxon>Actinomycetota</taxon>
        <taxon>Actinomycetes</taxon>
        <taxon>Pseudonocardiales</taxon>
        <taxon>Pseudonocardiaceae</taxon>
        <taxon>Saccharopolyspora</taxon>
    </lineage>
</organism>
<gene>
    <name evidence="2" type="ORF">HNR68_004292</name>
</gene>
<evidence type="ECO:0008006" key="4">
    <source>
        <dbReference type="Google" id="ProtNLM"/>
    </source>
</evidence>
<reference evidence="2 3" key="1">
    <citation type="submission" date="2020-07" db="EMBL/GenBank/DDBJ databases">
        <title>Sequencing the genomes of 1000 actinobacteria strains.</title>
        <authorList>
            <person name="Klenk H.-P."/>
        </authorList>
    </citation>
    <scope>NUCLEOTIDE SEQUENCE [LARGE SCALE GENOMIC DNA]</scope>
    <source>
        <strain evidence="2 3">DSM 44065</strain>
    </source>
</reference>
<protein>
    <recommendedName>
        <fullName evidence="4">Secreted protein</fullName>
    </recommendedName>
</protein>
<dbReference type="InterPro" id="IPR006311">
    <property type="entry name" value="TAT_signal"/>
</dbReference>
<evidence type="ECO:0000313" key="2">
    <source>
        <dbReference type="EMBL" id="NYI85662.1"/>
    </source>
</evidence>